<accession>A0A2P4X957</accession>
<proteinExistence type="predicted"/>
<comment type="caution">
    <text evidence="1">The sequence shown here is derived from an EMBL/GenBank/DDBJ whole genome shotgun (WGS) entry which is preliminary data.</text>
</comment>
<name>A0A2P4X957_9STRA</name>
<protein>
    <submittedName>
        <fullName evidence="1">Uncharacterized protein</fullName>
    </submittedName>
</protein>
<dbReference type="OrthoDB" id="106306at2759"/>
<organism evidence="1 2">
    <name type="scientific">Phytophthora palmivora</name>
    <dbReference type="NCBI Taxonomy" id="4796"/>
    <lineage>
        <taxon>Eukaryota</taxon>
        <taxon>Sar</taxon>
        <taxon>Stramenopiles</taxon>
        <taxon>Oomycota</taxon>
        <taxon>Peronosporomycetes</taxon>
        <taxon>Peronosporales</taxon>
        <taxon>Peronosporaceae</taxon>
        <taxon>Phytophthora</taxon>
    </lineage>
</organism>
<keyword evidence="2" id="KW-1185">Reference proteome</keyword>
<evidence type="ECO:0000313" key="1">
    <source>
        <dbReference type="EMBL" id="POM62066.1"/>
    </source>
</evidence>
<dbReference type="EMBL" id="NCKW01015676">
    <property type="protein sequence ID" value="POM62066.1"/>
    <property type="molecule type" value="Genomic_DNA"/>
</dbReference>
<dbReference type="Proteomes" id="UP000237271">
    <property type="component" value="Unassembled WGS sequence"/>
</dbReference>
<dbReference type="AlphaFoldDB" id="A0A2P4X957"/>
<sequence length="166" mass="19095">MPNFIEEKGLAAGTITILESTIEKVLASYTARLRCQWIARQSTSTKLPESFEFPRTGPFRAWVIWWFGDKTHSYQPLREIRPHDLPKVSMGKQSSEWSKIIHHLRNAIESIGEEIADKMTERKATDIFQIAMNNLELTSSERKRQLAELSLTAVLRMTRGCLCTSR</sequence>
<gene>
    <name evidence="1" type="ORF">PHPALM_28820</name>
</gene>
<reference evidence="1 2" key="1">
    <citation type="journal article" date="2017" name="Genome Biol. Evol.">
        <title>Phytophthora megakarya and P. palmivora, closely related causal agents of cacao black pod rot, underwent increases in genome sizes and gene numbers by different mechanisms.</title>
        <authorList>
            <person name="Ali S.S."/>
            <person name="Shao J."/>
            <person name="Lary D.J."/>
            <person name="Kronmiller B."/>
            <person name="Shen D."/>
            <person name="Strem M.D."/>
            <person name="Amoako-Attah I."/>
            <person name="Akrofi A.Y."/>
            <person name="Begoude B.A."/>
            <person name="Ten Hoopen G.M."/>
            <person name="Coulibaly K."/>
            <person name="Kebe B.I."/>
            <person name="Melnick R.L."/>
            <person name="Guiltinan M.J."/>
            <person name="Tyler B.M."/>
            <person name="Meinhardt L.W."/>
            <person name="Bailey B.A."/>
        </authorList>
    </citation>
    <scope>NUCLEOTIDE SEQUENCE [LARGE SCALE GENOMIC DNA]</scope>
    <source>
        <strain evidence="2">sbr112.9</strain>
    </source>
</reference>
<evidence type="ECO:0000313" key="2">
    <source>
        <dbReference type="Proteomes" id="UP000237271"/>
    </source>
</evidence>